<dbReference type="Gene3D" id="1.10.287.470">
    <property type="entry name" value="Helix hairpin bin"/>
    <property type="match status" value="1"/>
</dbReference>
<dbReference type="RefSeq" id="WP_126018434.1">
    <property type="nucleotide sequence ID" value="NZ_CP034437.1"/>
</dbReference>
<evidence type="ECO:0000313" key="5">
    <source>
        <dbReference type="Proteomes" id="UP000272528"/>
    </source>
</evidence>
<dbReference type="KEGG" id="palb:EJC50_25000"/>
<comment type="similarity">
    <text evidence="1">Belongs to the membrane fusion protein (MFP) (TC 8.A.1) family.</text>
</comment>
<keyword evidence="3" id="KW-0472">Membrane</keyword>
<proteinExistence type="inferred from homology"/>
<evidence type="ECO:0000256" key="1">
    <source>
        <dbReference type="ARBA" id="ARBA00009477"/>
    </source>
</evidence>
<keyword evidence="5" id="KW-1185">Reference proteome</keyword>
<keyword evidence="3" id="KW-0812">Transmembrane</keyword>
<dbReference type="OrthoDB" id="2593087at2"/>
<dbReference type="PANTHER" id="PTHR30469">
    <property type="entry name" value="MULTIDRUG RESISTANCE PROTEIN MDTA"/>
    <property type="match status" value="1"/>
</dbReference>
<name>A0A3S9AA54_9BACL</name>
<dbReference type="GO" id="GO:0015562">
    <property type="term" value="F:efflux transmembrane transporter activity"/>
    <property type="evidence" value="ECO:0007669"/>
    <property type="project" value="TreeGrafter"/>
</dbReference>
<dbReference type="InterPro" id="IPR006143">
    <property type="entry name" value="RND_pump_MFP"/>
</dbReference>
<reference evidence="5" key="1">
    <citation type="submission" date="2018-12" db="EMBL/GenBank/DDBJ databases">
        <title>Genome sequence of Peanibacillus sp.</title>
        <authorList>
            <person name="Subramani G."/>
            <person name="Srinivasan S."/>
            <person name="Kim M.K."/>
        </authorList>
    </citation>
    <scope>NUCLEOTIDE SEQUENCE [LARGE SCALE GENOMIC DNA]</scope>
    <source>
        <strain evidence="5">18JY67-1</strain>
    </source>
</reference>
<dbReference type="NCBIfam" id="TIGR01730">
    <property type="entry name" value="RND_mfp"/>
    <property type="match status" value="1"/>
</dbReference>
<evidence type="ECO:0000313" key="4">
    <source>
        <dbReference type="EMBL" id="AZN42584.1"/>
    </source>
</evidence>
<gene>
    <name evidence="4" type="ORF">EJC50_25000</name>
</gene>
<dbReference type="PANTHER" id="PTHR30469:SF15">
    <property type="entry name" value="HLYD FAMILY OF SECRETION PROTEINS"/>
    <property type="match status" value="1"/>
</dbReference>
<dbReference type="Gene3D" id="2.40.420.20">
    <property type="match status" value="1"/>
</dbReference>
<organism evidence="4 5">
    <name type="scientific">Paenibacillus albus</name>
    <dbReference type="NCBI Taxonomy" id="2495582"/>
    <lineage>
        <taxon>Bacteria</taxon>
        <taxon>Bacillati</taxon>
        <taxon>Bacillota</taxon>
        <taxon>Bacilli</taxon>
        <taxon>Bacillales</taxon>
        <taxon>Paenibacillaceae</taxon>
        <taxon>Paenibacillus</taxon>
    </lineage>
</organism>
<protein>
    <submittedName>
        <fullName evidence="4">Efflux RND transporter periplasmic adaptor subunit</fullName>
    </submittedName>
</protein>
<evidence type="ECO:0000256" key="2">
    <source>
        <dbReference type="SAM" id="Coils"/>
    </source>
</evidence>
<dbReference type="AlphaFoldDB" id="A0A3S9AA54"/>
<dbReference type="SUPFAM" id="SSF111369">
    <property type="entry name" value="HlyD-like secretion proteins"/>
    <property type="match status" value="1"/>
</dbReference>
<feature type="transmembrane region" description="Helical" evidence="3">
    <location>
        <begin position="20"/>
        <end position="38"/>
    </location>
</feature>
<dbReference type="Gene3D" id="2.40.50.100">
    <property type="match status" value="1"/>
</dbReference>
<evidence type="ECO:0000256" key="3">
    <source>
        <dbReference type="SAM" id="Phobius"/>
    </source>
</evidence>
<keyword evidence="3" id="KW-1133">Transmembrane helix</keyword>
<sequence length="370" mass="39858">MERQVVEQAVTGRQKKLRLIAALFLSGIVLLTLFSNTLRTMTLTKVWTTQGRQEELVQSYTGSGVLEPVTEAALSNHAGWAIKNVKVRAGDAVRKGQTLVVYESVDAENRYLDAKDQLEQQSLSIQGLQDRYIEAAASGDDVQLRSAKRDLKSARLTMDMQQRNLDSMKTDLVSNREMKAPFNGVVTKVGAVVGMASASAGPDVLISSSAKGYQLVLQVPPIISEHLKIGQKQDVQVGQGGDAKVLDGIVSAIENKESQINVVIAVKDESLRGGEQARLDLRFVSAGTGGTLVPSSAIHKEGSETYVYVVEERKGPLGNTSLVRKMPIETGESNGSDTVVLQGVFPDAPIILASSEPAVMDGERVRVMTP</sequence>
<feature type="coiled-coil region" evidence="2">
    <location>
        <begin position="111"/>
        <end position="164"/>
    </location>
</feature>
<dbReference type="Proteomes" id="UP000272528">
    <property type="component" value="Chromosome"/>
</dbReference>
<accession>A0A3S9AA54</accession>
<keyword evidence="2" id="KW-0175">Coiled coil</keyword>
<dbReference type="EMBL" id="CP034437">
    <property type="protein sequence ID" value="AZN42584.1"/>
    <property type="molecule type" value="Genomic_DNA"/>
</dbReference>
<dbReference type="GO" id="GO:1990281">
    <property type="term" value="C:efflux pump complex"/>
    <property type="evidence" value="ECO:0007669"/>
    <property type="project" value="TreeGrafter"/>
</dbReference>